<keyword evidence="1" id="KW-0812">Transmembrane</keyword>
<reference evidence="2" key="2">
    <citation type="submission" date="2021-01" db="EMBL/GenBank/DDBJ databases">
        <authorList>
            <person name="Mieszkin S."/>
            <person name="Pouder E."/>
            <person name="Alain K."/>
        </authorList>
    </citation>
    <scope>NUCLEOTIDE SEQUENCE</scope>
    <source>
        <strain evidence="2">HW T2.11</strain>
    </source>
</reference>
<evidence type="ECO:0000313" key="2">
    <source>
        <dbReference type="EMBL" id="MCB8876670.1"/>
    </source>
</evidence>
<name>A0A963YTE7_9PROT</name>
<keyword evidence="1" id="KW-0472">Membrane</keyword>
<feature type="transmembrane region" description="Helical" evidence="1">
    <location>
        <begin position="146"/>
        <end position="169"/>
    </location>
</feature>
<dbReference type="RefSeq" id="WP_227322329.1">
    <property type="nucleotide sequence ID" value="NZ_JAESVB010000007.1"/>
</dbReference>
<dbReference type="Proteomes" id="UP000708298">
    <property type="component" value="Unassembled WGS sequence"/>
</dbReference>
<proteinExistence type="predicted"/>
<evidence type="ECO:0000256" key="1">
    <source>
        <dbReference type="SAM" id="Phobius"/>
    </source>
</evidence>
<dbReference type="AlphaFoldDB" id="A0A963YTE7"/>
<feature type="transmembrane region" description="Helical" evidence="1">
    <location>
        <begin position="276"/>
        <end position="294"/>
    </location>
</feature>
<protein>
    <submittedName>
        <fullName evidence="2">Uncharacterized protein</fullName>
    </submittedName>
</protein>
<reference evidence="2" key="1">
    <citation type="journal article" date="2021" name="Microorganisms">
        <title>Acidisoma silvae sp. nov. and Acidisomacellulosilytica sp. nov., Two Acidophilic Bacteria Isolated from Decaying Wood, Hydrolyzing Cellulose and Producing Poly-3-hydroxybutyrate.</title>
        <authorList>
            <person name="Mieszkin S."/>
            <person name="Pouder E."/>
            <person name="Uroz S."/>
            <person name="Simon-Colin C."/>
            <person name="Alain K."/>
        </authorList>
    </citation>
    <scope>NUCLEOTIDE SEQUENCE</scope>
    <source>
        <strain evidence="2">HW T2.11</strain>
    </source>
</reference>
<feature type="transmembrane region" description="Helical" evidence="1">
    <location>
        <begin position="175"/>
        <end position="195"/>
    </location>
</feature>
<evidence type="ECO:0000313" key="3">
    <source>
        <dbReference type="Proteomes" id="UP000708298"/>
    </source>
</evidence>
<accession>A0A963YTE7</accession>
<feature type="transmembrane region" description="Helical" evidence="1">
    <location>
        <begin position="236"/>
        <end position="256"/>
    </location>
</feature>
<feature type="transmembrane region" description="Helical" evidence="1">
    <location>
        <begin position="57"/>
        <end position="78"/>
    </location>
</feature>
<sequence length="299" mass="32191">MKPPVPVAPSPDRPRLRQPVPLQAANSLVASLWVAVCAATPEFIWRGLKSVIADLDVADVVSALLVGLILAFCIEPAMERLRHRWMQRGRHAHPSVQTHEDDAHPYGLIFRAAIGLAFAFASVCLHDAITDVLAAHAADNAARRAGLAAGLNLAGAWTIVPFCITLAWLTIGRGALAWVCGLLAVASPLAAALVFSWNIAEWLTTELPAVAILAWGYRQWPRGPVAGFFRRATRPLLYLCPIAPVLALLLAGLSSLTGLHWLGAYTPEEGWIDGRFYLGWAIGLLLAPVPLTALSHARE</sequence>
<keyword evidence="1" id="KW-1133">Transmembrane helix</keyword>
<organism evidence="2 3">
    <name type="scientific">Acidisoma silvae</name>
    <dbReference type="NCBI Taxonomy" id="2802396"/>
    <lineage>
        <taxon>Bacteria</taxon>
        <taxon>Pseudomonadati</taxon>
        <taxon>Pseudomonadota</taxon>
        <taxon>Alphaproteobacteria</taxon>
        <taxon>Acetobacterales</taxon>
        <taxon>Acidocellaceae</taxon>
        <taxon>Acidisoma</taxon>
    </lineage>
</organism>
<comment type="caution">
    <text evidence="2">The sequence shown here is derived from an EMBL/GenBank/DDBJ whole genome shotgun (WGS) entry which is preliminary data.</text>
</comment>
<keyword evidence="3" id="KW-1185">Reference proteome</keyword>
<gene>
    <name evidence="2" type="ORF">ASILVAE211_15875</name>
</gene>
<dbReference type="EMBL" id="JAESVB010000007">
    <property type="protein sequence ID" value="MCB8876670.1"/>
    <property type="molecule type" value="Genomic_DNA"/>
</dbReference>